<evidence type="ECO:0000313" key="2">
    <source>
        <dbReference type="EMBL" id="KAJ8320352.1"/>
    </source>
</evidence>
<comment type="caution">
    <text evidence="2">The sequence shown here is derived from an EMBL/GenBank/DDBJ whole genome shotgun (WGS) entry which is preliminary data.</text>
</comment>
<keyword evidence="3" id="KW-1185">Reference proteome</keyword>
<name>A0ABQ9FWJ0_TEGGR</name>
<dbReference type="EMBL" id="JARBDR010000141">
    <property type="protein sequence ID" value="KAJ8320352.1"/>
    <property type="molecule type" value="Genomic_DNA"/>
</dbReference>
<organism evidence="2 3">
    <name type="scientific">Tegillarca granosa</name>
    <name type="common">Malaysian cockle</name>
    <name type="synonym">Anadara granosa</name>
    <dbReference type="NCBI Taxonomy" id="220873"/>
    <lineage>
        <taxon>Eukaryota</taxon>
        <taxon>Metazoa</taxon>
        <taxon>Spiralia</taxon>
        <taxon>Lophotrochozoa</taxon>
        <taxon>Mollusca</taxon>
        <taxon>Bivalvia</taxon>
        <taxon>Autobranchia</taxon>
        <taxon>Pteriomorphia</taxon>
        <taxon>Arcoida</taxon>
        <taxon>Arcoidea</taxon>
        <taxon>Arcidae</taxon>
        <taxon>Tegillarca</taxon>
    </lineage>
</organism>
<evidence type="ECO:0008006" key="4">
    <source>
        <dbReference type="Google" id="ProtNLM"/>
    </source>
</evidence>
<evidence type="ECO:0000313" key="3">
    <source>
        <dbReference type="Proteomes" id="UP001217089"/>
    </source>
</evidence>
<sequence>MRKNIKKMIRFFIFSCFLVGVCVVDADIIRAVREKINEVKSSANIKQCFTKMLVCGGSVNVRIVEPEINENGMTIREETLNSMCSAGAQFLPCVTTPMFPGERCELFDLLQDQYNFMCITNRSDVVDLFECANKKLVQTKAFGCNTFLYAALFSADWFQKDKNQGSFKKDVINRWYCRVFNSVKNCLQWSVSPECERKDANTLMSLVNDNLINTIVNNMPSLVSNGDNIGSFNISACPSTY</sequence>
<feature type="chain" id="PRO_5045397617" description="DUF19 domain-containing protein" evidence="1">
    <location>
        <begin position="27"/>
        <end position="241"/>
    </location>
</feature>
<dbReference type="Proteomes" id="UP001217089">
    <property type="component" value="Unassembled WGS sequence"/>
</dbReference>
<evidence type="ECO:0000256" key="1">
    <source>
        <dbReference type="SAM" id="SignalP"/>
    </source>
</evidence>
<protein>
    <recommendedName>
        <fullName evidence="4">DUF19 domain-containing protein</fullName>
    </recommendedName>
</protein>
<feature type="signal peptide" evidence="1">
    <location>
        <begin position="1"/>
        <end position="26"/>
    </location>
</feature>
<accession>A0ABQ9FWJ0</accession>
<proteinExistence type="predicted"/>
<gene>
    <name evidence="2" type="ORF">KUTeg_001939</name>
</gene>
<reference evidence="2 3" key="1">
    <citation type="submission" date="2022-12" db="EMBL/GenBank/DDBJ databases">
        <title>Chromosome-level genome of Tegillarca granosa.</title>
        <authorList>
            <person name="Kim J."/>
        </authorList>
    </citation>
    <scope>NUCLEOTIDE SEQUENCE [LARGE SCALE GENOMIC DNA]</scope>
    <source>
        <strain evidence="2">Teg-2019</strain>
        <tissue evidence="2">Adductor muscle</tissue>
    </source>
</reference>
<keyword evidence="1" id="KW-0732">Signal</keyword>